<protein>
    <submittedName>
        <fullName evidence="4">Metallophosphatase</fullName>
    </submittedName>
</protein>
<gene>
    <name evidence="4" type="ORF">GCM10023330_29230</name>
</gene>
<name>A0ABP9CWG8_9FLAO</name>
<dbReference type="Proteomes" id="UP001501433">
    <property type="component" value="Unassembled WGS sequence"/>
</dbReference>
<keyword evidence="2" id="KW-0547">Nucleotide-binding</keyword>
<proteinExistence type="inferred from homology"/>
<dbReference type="PANTHER" id="PTHR11575">
    <property type="entry name" value="5'-NUCLEOTIDASE-RELATED"/>
    <property type="match status" value="1"/>
</dbReference>
<evidence type="ECO:0000256" key="1">
    <source>
        <dbReference type="ARBA" id="ARBA00006654"/>
    </source>
</evidence>
<organism evidence="4 5">
    <name type="scientific">Litoribaculum gwangyangense</name>
    <dbReference type="NCBI Taxonomy" id="1130722"/>
    <lineage>
        <taxon>Bacteria</taxon>
        <taxon>Pseudomonadati</taxon>
        <taxon>Bacteroidota</taxon>
        <taxon>Flavobacteriia</taxon>
        <taxon>Flavobacteriales</taxon>
        <taxon>Flavobacteriaceae</taxon>
        <taxon>Litoribaculum</taxon>
    </lineage>
</organism>
<feature type="domain" description="Calcineurin-like phosphoesterase" evidence="3">
    <location>
        <begin position="37"/>
        <end position="255"/>
    </location>
</feature>
<evidence type="ECO:0000313" key="5">
    <source>
        <dbReference type="Proteomes" id="UP001501433"/>
    </source>
</evidence>
<evidence type="ECO:0000313" key="4">
    <source>
        <dbReference type="EMBL" id="GAA4818477.1"/>
    </source>
</evidence>
<dbReference type="Pfam" id="PF00149">
    <property type="entry name" value="Metallophos"/>
    <property type="match status" value="1"/>
</dbReference>
<dbReference type="InterPro" id="IPR029052">
    <property type="entry name" value="Metallo-depent_PP-like"/>
</dbReference>
<dbReference type="InterPro" id="IPR006146">
    <property type="entry name" value="5'-Nucleotdase_CS"/>
</dbReference>
<dbReference type="InterPro" id="IPR019546">
    <property type="entry name" value="TAT_signal_bac_arc"/>
</dbReference>
<dbReference type="CDD" id="cd00845">
    <property type="entry name" value="MPP_UshA_N_like"/>
    <property type="match status" value="1"/>
</dbReference>
<dbReference type="PROSITE" id="PS00785">
    <property type="entry name" value="5_NUCLEOTIDASE_1"/>
    <property type="match status" value="1"/>
</dbReference>
<dbReference type="PRINTS" id="PR01607">
    <property type="entry name" value="APYRASEFAMLY"/>
</dbReference>
<keyword evidence="5" id="KW-1185">Reference proteome</keyword>
<accession>A0ABP9CWG8</accession>
<sequence>MNRRDFIQQATAGTALVTLGSFGLQSFTPPVKTSKITILHTNDVHSHIDAFGPEDGRNANKGGVARRASLIESIRKENPNTLLLDAGDIFQGTPYFNYYGGELEFKLMSKLKYDASTIGNHDFDNGIDGLYAQLPHAEFEFLSANYDFSNTVMDTHTKPYKIFKKDGIKIGVFGLGIELNGLVDPALFKETKYLDPIEITQDITSALKEEEQCDLIICLSHLGYHYRDNKNKISDLKLAAGTKNIDLIIGGHTHTFLQKPTVVKNVVGKNMLVNQVGCYGLYLGKIDFYFDANKNKSASGTSIIV</sequence>
<dbReference type="SUPFAM" id="SSF56300">
    <property type="entry name" value="Metallo-dependent phosphatases"/>
    <property type="match status" value="1"/>
</dbReference>
<dbReference type="EMBL" id="BAABJW010000005">
    <property type="protein sequence ID" value="GAA4818477.1"/>
    <property type="molecule type" value="Genomic_DNA"/>
</dbReference>
<dbReference type="RefSeq" id="WP_345278136.1">
    <property type="nucleotide sequence ID" value="NZ_BAABJW010000005.1"/>
</dbReference>
<evidence type="ECO:0000256" key="2">
    <source>
        <dbReference type="RuleBase" id="RU362119"/>
    </source>
</evidence>
<dbReference type="Gene3D" id="3.60.21.10">
    <property type="match status" value="1"/>
</dbReference>
<comment type="similarity">
    <text evidence="1 2">Belongs to the 5'-nucleotidase family.</text>
</comment>
<dbReference type="InterPro" id="IPR006179">
    <property type="entry name" value="5_nucleotidase/apyrase"/>
</dbReference>
<keyword evidence="2" id="KW-0378">Hydrolase</keyword>
<comment type="caution">
    <text evidence="4">The sequence shown here is derived from an EMBL/GenBank/DDBJ whole genome shotgun (WGS) entry which is preliminary data.</text>
</comment>
<dbReference type="PANTHER" id="PTHR11575:SF24">
    <property type="entry name" value="5'-NUCLEOTIDASE"/>
    <property type="match status" value="1"/>
</dbReference>
<reference evidence="5" key="1">
    <citation type="journal article" date="2019" name="Int. J. Syst. Evol. Microbiol.">
        <title>The Global Catalogue of Microorganisms (GCM) 10K type strain sequencing project: providing services to taxonomists for standard genome sequencing and annotation.</title>
        <authorList>
            <consortium name="The Broad Institute Genomics Platform"/>
            <consortium name="The Broad Institute Genome Sequencing Center for Infectious Disease"/>
            <person name="Wu L."/>
            <person name="Ma J."/>
        </authorList>
    </citation>
    <scope>NUCLEOTIDE SEQUENCE [LARGE SCALE GENOMIC DNA]</scope>
    <source>
        <strain evidence="5">JCM 18325</strain>
    </source>
</reference>
<dbReference type="NCBIfam" id="TIGR01409">
    <property type="entry name" value="TAT_signal_seq"/>
    <property type="match status" value="1"/>
</dbReference>
<evidence type="ECO:0000259" key="3">
    <source>
        <dbReference type="Pfam" id="PF00149"/>
    </source>
</evidence>
<dbReference type="InterPro" id="IPR004843">
    <property type="entry name" value="Calcineurin-like_PHP"/>
</dbReference>